<feature type="transmembrane region" description="Helical" evidence="2">
    <location>
        <begin position="1182"/>
        <end position="1201"/>
    </location>
</feature>
<comment type="caution">
    <text evidence="3">The sequence shown here is derived from an EMBL/GenBank/DDBJ whole genome shotgun (WGS) entry which is preliminary data.</text>
</comment>
<feature type="compositionally biased region" description="Low complexity" evidence="1">
    <location>
        <begin position="145"/>
        <end position="160"/>
    </location>
</feature>
<proteinExistence type="predicted"/>
<dbReference type="Proteomes" id="UP001521184">
    <property type="component" value="Unassembled WGS sequence"/>
</dbReference>
<sequence length="1258" mass="125672">MSSKTQTASRKGIAADHSAQHKRHTSSKALLIGLCALFASFFFLASSRILHKPKSQVDLLFEELAPSVTRADLREATAAVNEVLSQLIVELRAHSSRPSKHPPGEPTKELEPAKRQLFPDLLGGLFDDDDTSDDSKGTAAGGSTAGTNDEDGGLSSLLSGLLGGDGGSDGPISTLAKPLANAIGNLVSEGVSGQGPLGGILGGITDALGSGANALGAGVGEGAIKGLDLGNMTTIRTTNKAQGSGISAIAKNLGEGASEAIFSNLDIGKLTPSSESLALAASALGSGLGNGSASGLKLSPNISSPDTAQTGIAGLAGNLGFGLTDGLFGNIDAASLLNGQTSQGFMKTLAQIPGPAGRGLGQGAAIGLRLANASSASTDTSNNTFDASTASESFARELASGFLGNTNIQQVDQEQLLATVAQVAPAVGQGLGRGAAAGLKGQGSASTASSSLPPASSAASVKGAGDKRQADSTASDSGPLDFQGIAGNFSESLAQSFIGNVDVSQLGGAEAQKQLLNTLSQAAPYAGSGLGQGAAEGLGLTGKAPSGSAGSKRVATRQTSGQEDDDASVGDIAQDFTRSLSSTFLSNVNLSSLVSNAVGQGSEMIGPAVQGLAQGLGGGAATGLGLQKDVQEPIDSQDIESVLKGFSRSLTTSFLANGTLENIQAKAANAASIPVVPAVQGLAKGFGSGAASAFGLKEATVLDPSATDIPTVAQGFSDSLTQSFLSNGTAQKLTDMLDDQGPVMLASIVEGLGRGFGSGVAESLGLQSAESDSDSSDSSDSDSEDSDSDDLDAPTVAQKFSKALTTSFLADDTLDKITQKAMSAGGGLGENIDFSKLAEGLGIGLIDGASMAIFTQTGMDNASLTENSQQFNDTVGGAATGFGRGVSSEAIKAVFSAFGNKDVAGKLADELDTSTDLVNTPADSSPSAAPTTSKRSVAIARKPAKRQAQLNTTDAVNALAQNLNITTLNRLIQQGADALGCTGVGGLIQVGLGLQQNLLDGQTPNLASPKTIIPFLSQLDQTINITNNNDLFLFQLDLPTLTLTVNRLPLATLAALLAAHVAAVALAFYLLLPAALALGAARGLAVDILNRPDKLRFAPRAVAALQALAVPALAAAGAGLGAAAAGSAAHARTPHQIVGWVTLGAAVLGAGLHVAAARAAANGEEKSAAVDANRRRKKTLGRASDAVALLVLGLAQVELVLGFQDLNEISFCATQGVPLPLAVAAGAVLAAVVFGSAGAVGLKVVVGRWGREREKNAD</sequence>
<feature type="region of interest" description="Disordered" evidence="1">
    <location>
        <begin position="1"/>
        <end position="20"/>
    </location>
</feature>
<keyword evidence="2" id="KW-1133">Transmembrane helix</keyword>
<feature type="region of interest" description="Disordered" evidence="1">
    <location>
        <begin position="129"/>
        <end position="160"/>
    </location>
</feature>
<feature type="transmembrane region" description="Helical" evidence="2">
    <location>
        <begin position="29"/>
        <end position="50"/>
    </location>
</feature>
<evidence type="ECO:0000256" key="1">
    <source>
        <dbReference type="SAM" id="MobiDB-lite"/>
    </source>
</evidence>
<feature type="transmembrane region" description="Helical" evidence="2">
    <location>
        <begin position="1102"/>
        <end position="1125"/>
    </location>
</feature>
<feature type="compositionally biased region" description="Basic and acidic residues" evidence="1">
    <location>
        <begin position="102"/>
        <end position="113"/>
    </location>
</feature>
<keyword evidence="4" id="KW-1185">Reference proteome</keyword>
<keyword evidence="2" id="KW-0472">Membrane</keyword>
<feature type="region of interest" description="Disordered" evidence="1">
    <location>
        <begin position="541"/>
        <end position="569"/>
    </location>
</feature>
<feature type="transmembrane region" description="Helical" evidence="2">
    <location>
        <begin position="1221"/>
        <end position="1246"/>
    </location>
</feature>
<feature type="region of interest" description="Disordered" evidence="1">
    <location>
        <begin position="94"/>
        <end position="113"/>
    </location>
</feature>
<feature type="compositionally biased region" description="Low complexity" evidence="1">
    <location>
        <begin position="920"/>
        <end position="933"/>
    </location>
</feature>
<accession>A0ABR3TZ44</accession>
<gene>
    <name evidence="3" type="ORF">SLS58_002283</name>
</gene>
<feature type="region of interest" description="Disordered" evidence="1">
    <location>
        <begin position="434"/>
        <end position="479"/>
    </location>
</feature>
<reference evidence="3 4" key="1">
    <citation type="journal article" date="2023" name="Plant Dis.">
        <title>First Report of Diplodia intermedia Causing Canker and Dieback Diseases on Apple Trees in Canada.</title>
        <authorList>
            <person name="Ellouze W."/>
            <person name="Ilyukhin E."/>
            <person name="Sulman M."/>
            <person name="Ali S."/>
        </authorList>
    </citation>
    <scope>NUCLEOTIDE SEQUENCE [LARGE SCALE GENOMIC DNA]</scope>
    <source>
        <strain evidence="3 4">M45-28</strain>
    </source>
</reference>
<keyword evidence="2" id="KW-0812">Transmembrane</keyword>
<feature type="region of interest" description="Disordered" evidence="1">
    <location>
        <begin position="917"/>
        <end position="937"/>
    </location>
</feature>
<feature type="region of interest" description="Disordered" evidence="1">
    <location>
        <begin position="763"/>
        <end position="792"/>
    </location>
</feature>
<feature type="compositionally biased region" description="Low complexity" evidence="1">
    <location>
        <begin position="436"/>
        <end position="460"/>
    </location>
</feature>
<feature type="compositionally biased region" description="Acidic residues" evidence="1">
    <location>
        <begin position="771"/>
        <end position="792"/>
    </location>
</feature>
<dbReference type="EMBL" id="JAKEKT020000010">
    <property type="protein sequence ID" value="KAL1647959.1"/>
    <property type="molecule type" value="Genomic_DNA"/>
</dbReference>
<name>A0ABR3TZ44_9PEZI</name>
<evidence type="ECO:0000313" key="4">
    <source>
        <dbReference type="Proteomes" id="UP001521184"/>
    </source>
</evidence>
<organism evidence="3 4">
    <name type="scientific">Diplodia intermedia</name>
    <dbReference type="NCBI Taxonomy" id="856260"/>
    <lineage>
        <taxon>Eukaryota</taxon>
        <taxon>Fungi</taxon>
        <taxon>Dikarya</taxon>
        <taxon>Ascomycota</taxon>
        <taxon>Pezizomycotina</taxon>
        <taxon>Dothideomycetes</taxon>
        <taxon>Dothideomycetes incertae sedis</taxon>
        <taxon>Botryosphaeriales</taxon>
        <taxon>Botryosphaeriaceae</taxon>
        <taxon>Diplodia</taxon>
    </lineage>
</organism>
<feature type="transmembrane region" description="Helical" evidence="2">
    <location>
        <begin position="1053"/>
        <end position="1081"/>
    </location>
</feature>
<protein>
    <submittedName>
        <fullName evidence="3">Uncharacterized protein</fullName>
    </submittedName>
</protein>
<evidence type="ECO:0000256" key="2">
    <source>
        <dbReference type="SAM" id="Phobius"/>
    </source>
</evidence>
<feature type="transmembrane region" description="Helical" evidence="2">
    <location>
        <begin position="1137"/>
        <end position="1161"/>
    </location>
</feature>
<evidence type="ECO:0000313" key="3">
    <source>
        <dbReference type="EMBL" id="KAL1647959.1"/>
    </source>
</evidence>